<sequence>MLDGIFAEGRFLNEIIWKRTGAHSAAQRWGDVHDSILLFSKSSKYTWNKVYTDYDESYKARYKHVDESGRRWSDDNLTAPGVRNGDSGAAWRGFNPTDKGNHWKVSSSAVVELIGQEKAAKLSTTEKLEVLERHGQIHWPKSGGFPRFKRVLGKGMPLQDVITDIAPLNFQAQERIGYP</sequence>
<reference evidence="1 2" key="1">
    <citation type="submission" date="2016-08" db="EMBL/GenBank/DDBJ databases">
        <authorList>
            <person name="Seilhamer J.J."/>
        </authorList>
    </citation>
    <scope>NUCLEOTIDE SEQUENCE [LARGE SCALE GENOMIC DNA]</scope>
    <source>
        <strain evidence="1 2">CCBAU 10071</strain>
    </source>
</reference>
<dbReference type="AlphaFoldDB" id="A0A1C3XNY0"/>
<evidence type="ECO:0000313" key="2">
    <source>
        <dbReference type="Proteomes" id="UP000183174"/>
    </source>
</evidence>
<organism evidence="1 2">
    <name type="scientific">Bradyrhizobium yuanmingense</name>
    <dbReference type="NCBI Taxonomy" id="108015"/>
    <lineage>
        <taxon>Bacteria</taxon>
        <taxon>Pseudomonadati</taxon>
        <taxon>Pseudomonadota</taxon>
        <taxon>Alphaproteobacteria</taxon>
        <taxon>Hyphomicrobiales</taxon>
        <taxon>Nitrobacteraceae</taxon>
        <taxon>Bradyrhizobium</taxon>
    </lineage>
</organism>
<accession>A0A1C3XNY0</accession>
<name>A0A1C3XNY0_9BRAD</name>
<dbReference type="InterPro" id="IPR029063">
    <property type="entry name" value="SAM-dependent_MTases_sf"/>
</dbReference>
<dbReference type="EMBL" id="FMAE01000104">
    <property type="protein sequence ID" value="SCB53756.1"/>
    <property type="molecule type" value="Genomic_DNA"/>
</dbReference>
<proteinExistence type="predicted"/>
<dbReference type="Gene3D" id="3.40.50.150">
    <property type="entry name" value="Vaccinia Virus protein VP39"/>
    <property type="match status" value="1"/>
</dbReference>
<protein>
    <submittedName>
        <fullName evidence="1">Uncharacterized protein</fullName>
    </submittedName>
</protein>
<evidence type="ECO:0000313" key="1">
    <source>
        <dbReference type="EMBL" id="SCB53756.1"/>
    </source>
</evidence>
<dbReference type="Proteomes" id="UP000183174">
    <property type="component" value="Unassembled WGS sequence"/>
</dbReference>
<dbReference type="SUPFAM" id="SSF53335">
    <property type="entry name" value="S-adenosyl-L-methionine-dependent methyltransferases"/>
    <property type="match status" value="1"/>
</dbReference>
<gene>
    <name evidence="1" type="ORF">GA0061099_11042</name>
</gene>